<accession>A0AAU2JYI3</accession>
<feature type="domain" description="Beta-ketoacyl-[acyl-carrier-protein] synthase III C-terminal" evidence="4">
    <location>
        <begin position="245"/>
        <end position="334"/>
    </location>
</feature>
<reference evidence="6" key="1">
    <citation type="submission" date="2022-10" db="EMBL/GenBank/DDBJ databases">
        <title>The complete genomes of actinobacterial strains from the NBC collection.</title>
        <authorList>
            <person name="Joergensen T.S."/>
            <person name="Alvarez Arevalo M."/>
            <person name="Sterndorff E.B."/>
            <person name="Faurdal D."/>
            <person name="Vuksanovic O."/>
            <person name="Mourched A.-S."/>
            <person name="Charusanti P."/>
            <person name="Shaw S."/>
            <person name="Blin K."/>
            <person name="Weber T."/>
        </authorList>
    </citation>
    <scope>NUCLEOTIDE SEQUENCE</scope>
    <source>
        <strain evidence="6">NBC_00049</strain>
    </source>
</reference>
<dbReference type="NCBIfam" id="NF006829">
    <property type="entry name" value="PRK09352.1"/>
    <property type="match status" value="1"/>
</dbReference>
<name>A0AAU2JYI3_9ACTN</name>
<dbReference type="PANTHER" id="PTHR34069:SF2">
    <property type="entry name" value="BETA-KETOACYL-[ACYL-CARRIER-PROTEIN] SYNTHASE III"/>
    <property type="match status" value="1"/>
</dbReference>
<sequence>MRSPLRHSENAAVLEGIAGYVPERMVVNDALPGAWSVDDAWVRRRTGIGERRRVTAGVTTGDLALEAGRRALAAAGHTTVDAVIVTTSTPDRPLPAMAPRLATALGLDAAAAWDVNVTCSGFVYGLATATGTLLAGCAERVLLVAAEVYSTLVDPEDRSTGSTFGDGAAALVLRRGLRGEPGSILAFDLGGDGTGDDLIQVPGGGARERADPAAYGPRERSFRMRGHEGFQHAVTRMTQSAHMALKNAGWSARDVDRFCGHQADARILAAVGARIPVPEDRHVTDSEQAGSTGAASIPLALADAAARGVLQTGDRVLLTAFGAGLTWGSAALLWPAIEPAARPGPFECVAGSAV</sequence>
<dbReference type="AlphaFoldDB" id="A0AAU2JYI3"/>
<dbReference type="CDD" id="cd00830">
    <property type="entry name" value="KAS_III"/>
    <property type="match status" value="1"/>
</dbReference>
<evidence type="ECO:0000256" key="1">
    <source>
        <dbReference type="ARBA" id="ARBA00022490"/>
    </source>
</evidence>
<evidence type="ECO:0000259" key="5">
    <source>
        <dbReference type="Pfam" id="PF08545"/>
    </source>
</evidence>
<keyword evidence="1" id="KW-0963">Cytoplasm</keyword>
<keyword evidence="2 6" id="KW-0808">Transferase</keyword>
<evidence type="ECO:0000256" key="2">
    <source>
        <dbReference type="ARBA" id="ARBA00022679"/>
    </source>
</evidence>
<keyword evidence="3 6" id="KW-0012">Acyltransferase</keyword>
<dbReference type="EMBL" id="CP108264">
    <property type="protein sequence ID" value="WTU76986.1"/>
    <property type="molecule type" value="Genomic_DNA"/>
</dbReference>
<dbReference type="SUPFAM" id="SSF53901">
    <property type="entry name" value="Thiolase-like"/>
    <property type="match status" value="1"/>
</dbReference>
<evidence type="ECO:0000259" key="4">
    <source>
        <dbReference type="Pfam" id="PF08541"/>
    </source>
</evidence>
<protein>
    <submittedName>
        <fullName evidence="6">Beta-ketoacyl-ACP synthase 3</fullName>
        <ecNumber evidence="6">2.3.1.180</ecNumber>
    </submittedName>
</protein>
<dbReference type="PANTHER" id="PTHR34069">
    <property type="entry name" value="3-OXOACYL-[ACYL-CARRIER-PROTEIN] SYNTHASE 3"/>
    <property type="match status" value="1"/>
</dbReference>
<dbReference type="GO" id="GO:0004315">
    <property type="term" value="F:3-oxoacyl-[acyl-carrier-protein] synthase activity"/>
    <property type="evidence" value="ECO:0007669"/>
    <property type="project" value="InterPro"/>
</dbReference>
<dbReference type="Gene3D" id="3.40.47.10">
    <property type="match status" value="1"/>
</dbReference>
<dbReference type="GO" id="GO:0044550">
    <property type="term" value="P:secondary metabolite biosynthetic process"/>
    <property type="evidence" value="ECO:0007669"/>
    <property type="project" value="TreeGrafter"/>
</dbReference>
<dbReference type="GO" id="GO:0033818">
    <property type="term" value="F:beta-ketoacyl-acyl-carrier-protein synthase III activity"/>
    <property type="evidence" value="ECO:0007669"/>
    <property type="project" value="UniProtKB-EC"/>
</dbReference>
<dbReference type="InterPro" id="IPR013747">
    <property type="entry name" value="ACP_syn_III_C"/>
</dbReference>
<dbReference type="Pfam" id="PF08541">
    <property type="entry name" value="ACP_syn_III_C"/>
    <property type="match status" value="1"/>
</dbReference>
<dbReference type="InterPro" id="IPR013751">
    <property type="entry name" value="ACP_syn_III_N"/>
</dbReference>
<feature type="domain" description="Beta-ketoacyl-[acyl-carrier-protein] synthase III N-terminal" evidence="5">
    <location>
        <begin position="114"/>
        <end position="193"/>
    </location>
</feature>
<dbReference type="Pfam" id="PF08545">
    <property type="entry name" value="ACP_syn_III"/>
    <property type="match status" value="1"/>
</dbReference>
<organism evidence="6">
    <name type="scientific">Streptomyces sp. NBC_00049</name>
    <dbReference type="NCBI Taxonomy" id="2903617"/>
    <lineage>
        <taxon>Bacteria</taxon>
        <taxon>Bacillati</taxon>
        <taxon>Actinomycetota</taxon>
        <taxon>Actinomycetes</taxon>
        <taxon>Kitasatosporales</taxon>
        <taxon>Streptomycetaceae</taxon>
        <taxon>Streptomyces</taxon>
    </lineage>
</organism>
<evidence type="ECO:0000313" key="6">
    <source>
        <dbReference type="EMBL" id="WTU76986.1"/>
    </source>
</evidence>
<gene>
    <name evidence="6" type="ORF">OG327_28680</name>
</gene>
<dbReference type="InterPro" id="IPR016039">
    <property type="entry name" value="Thiolase-like"/>
</dbReference>
<dbReference type="GO" id="GO:0006633">
    <property type="term" value="P:fatty acid biosynthetic process"/>
    <property type="evidence" value="ECO:0007669"/>
    <property type="project" value="InterPro"/>
</dbReference>
<dbReference type="EC" id="2.3.1.180" evidence="6"/>
<proteinExistence type="predicted"/>
<evidence type="ECO:0000256" key="3">
    <source>
        <dbReference type="ARBA" id="ARBA00023315"/>
    </source>
</evidence>